<sequence length="199" mass="22140">MTDLLDAKSPAFNNASYDFEVNMLAILFVLLAIGSRFLVAMNPGHWWAFTPLVASLLFFGAKMPRKYIWAPVAALAVTDLLLSKFVYGYGFTADLLVSWAFYIACAWLGSAMLRENTNPSRLVVASLSSSVSFFILSNLAVWATYSMYPHNFTGLTDCFVKAIPFYRNQPVADLLFTAVFFSVPMMLESLRGHENKVAA</sequence>
<name>Q1IHJ8_KORVE</name>
<dbReference type="Pfam" id="PF20221">
    <property type="entry name" value="DUF6580"/>
    <property type="match status" value="1"/>
</dbReference>
<dbReference type="Proteomes" id="UP000002432">
    <property type="component" value="Chromosome"/>
</dbReference>
<feature type="transmembrane region" description="Helical" evidence="1">
    <location>
        <begin position="21"/>
        <end position="39"/>
    </location>
</feature>
<keyword evidence="1" id="KW-0472">Membrane</keyword>
<protein>
    <submittedName>
        <fullName evidence="2">Uncharacterized protein</fullName>
    </submittedName>
</protein>
<dbReference type="OrthoDB" id="9806699at2"/>
<dbReference type="KEGG" id="aba:Acid345_4652"/>
<dbReference type="HOGENOM" id="CLU_112910_0_0_0"/>
<evidence type="ECO:0000256" key="1">
    <source>
        <dbReference type="SAM" id="Phobius"/>
    </source>
</evidence>
<gene>
    <name evidence="2" type="ordered locus">Acid345_4652</name>
</gene>
<dbReference type="AlphaFoldDB" id="Q1IHJ8"/>
<dbReference type="EnsemblBacteria" id="ABF43652">
    <property type="protein sequence ID" value="ABF43652"/>
    <property type="gene ID" value="Acid345_4652"/>
</dbReference>
<feature type="transmembrane region" description="Helical" evidence="1">
    <location>
        <begin position="95"/>
        <end position="113"/>
    </location>
</feature>
<dbReference type="STRING" id="204669.Acid345_4652"/>
<dbReference type="InterPro" id="IPR046487">
    <property type="entry name" value="DUF6580"/>
</dbReference>
<keyword evidence="3" id="KW-1185">Reference proteome</keyword>
<keyword evidence="1" id="KW-0812">Transmembrane</keyword>
<evidence type="ECO:0000313" key="3">
    <source>
        <dbReference type="Proteomes" id="UP000002432"/>
    </source>
</evidence>
<dbReference type="EMBL" id="CP000360">
    <property type="protein sequence ID" value="ABF43652.1"/>
    <property type="molecule type" value="Genomic_DNA"/>
</dbReference>
<feature type="transmembrane region" description="Helical" evidence="1">
    <location>
        <begin position="68"/>
        <end position="89"/>
    </location>
</feature>
<accession>Q1IHJ8</accession>
<proteinExistence type="predicted"/>
<reference evidence="2 3" key="1">
    <citation type="journal article" date="2009" name="Appl. Environ. Microbiol.">
        <title>Three genomes from the phylum Acidobacteria provide insight into the lifestyles of these microorganisms in soils.</title>
        <authorList>
            <person name="Ward N.L."/>
            <person name="Challacombe J.F."/>
            <person name="Janssen P.H."/>
            <person name="Henrissat B."/>
            <person name="Coutinho P.M."/>
            <person name="Wu M."/>
            <person name="Xie G."/>
            <person name="Haft D.H."/>
            <person name="Sait M."/>
            <person name="Badger J."/>
            <person name="Barabote R.D."/>
            <person name="Bradley B."/>
            <person name="Brettin T.S."/>
            <person name="Brinkac L.M."/>
            <person name="Bruce D."/>
            <person name="Creasy T."/>
            <person name="Daugherty S.C."/>
            <person name="Davidsen T.M."/>
            <person name="DeBoy R.T."/>
            <person name="Detter J.C."/>
            <person name="Dodson R.J."/>
            <person name="Durkin A.S."/>
            <person name="Ganapathy A."/>
            <person name="Gwinn-Giglio M."/>
            <person name="Han C.S."/>
            <person name="Khouri H."/>
            <person name="Kiss H."/>
            <person name="Kothari S.P."/>
            <person name="Madupu R."/>
            <person name="Nelson K.E."/>
            <person name="Nelson W.C."/>
            <person name="Paulsen I."/>
            <person name="Penn K."/>
            <person name="Ren Q."/>
            <person name="Rosovitz M.J."/>
            <person name="Selengut J.D."/>
            <person name="Shrivastava S."/>
            <person name="Sullivan S.A."/>
            <person name="Tapia R."/>
            <person name="Thompson L.S."/>
            <person name="Watkins K.L."/>
            <person name="Yang Q."/>
            <person name="Yu C."/>
            <person name="Zafar N."/>
            <person name="Zhou L."/>
            <person name="Kuske C.R."/>
        </authorList>
    </citation>
    <scope>NUCLEOTIDE SEQUENCE [LARGE SCALE GENOMIC DNA]</scope>
    <source>
        <strain evidence="2 3">Ellin345</strain>
    </source>
</reference>
<evidence type="ECO:0000313" key="2">
    <source>
        <dbReference type="EMBL" id="ABF43652.1"/>
    </source>
</evidence>
<feature type="transmembrane region" description="Helical" evidence="1">
    <location>
        <begin position="45"/>
        <end position="61"/>
    </location>
</feature>
<dbReference type="eggNOG" id="ENOG5032RTJ">
    <property type="taxonomic scope" value="Bacteria"/>
</dbReference>
<feature type="transmembrane region" description="Helical" evidence="1">
    <location>
        <begin position="122"/>
        <end position="145"/>
    </location>
</feature>
<organism evidence="2 3">
    <name type="scientific">Koribacter versatilis (strain Ellin345)</name>
    <dbReference type="NCBI Taxonomy" id="204669"/>
    <lineage>
        <taxon>Bacteria</taxon>
        <taxon>Pseudomonadati</taxon>
        <taxon>Acidobacteriota</taxon>
        <taxon>Terriglobia</taxon>
        <taxon>Terriglobales</taxon>
        <taxon>Candidatus Korobacteraceae</taxon>
        <taxon>Candidatus Korobacter</taxon>
    </lineage>
</organism>
<keyword evidence="1" id="KW-1133">Transmembrane helix</keyword>
<dbReference type="RefSeq" id="WP_011525449.1">
    <property type="nucleotide sequence ID" value="NC_008009.1"/>
</dbReference>